<evidence type="ECO:0000313" key="1">
    <source>
        <dbReference type="EMBL" id="HGZ42319.1"/>
    </source>
</evidence>
<reference evidence="1" key="1">
    <citation type="journal article" date="2020" name="mSystems">
        <title>Genome- and Community-Level Interaction Insights into Carbon Utilization and Element Cycling Functions of Hydrothermarchaeota in Hydrothermal Sediment.</title>
        <authorList>
            <person name="Zhou Z."/>
            <person name="Liu Y."/>
            <person name="Xu W."/>
            <person name="Pan J."/>
            <person name="Luo Z.H."/>
            <person name="Li M."/>
        </authorList>
    </citation>
    <scope>NUCLEOTIDE SEQUENCE [LARGE SCALE GENOMIC DNA]</scope>
    <source>
        <strain evidence="1">SpSt-381</strain>
    </source>
</reference>
<dbReference type="Gene3D" id="1.25.40.920">
    <property type="entry name" value="TRAP transporter T-component"/>
    <property type="match status" value="1"/>
</dbReference>
<protein>
    <submittedName>
        <fullName evidence="1">Uncharacterized protein</fullName>
    </submittedName>
</protein>
<dbReference type="EMBL" id="DSQF01000004">
    <property type="protein sequence ID" value="HGZ42319.1"/>
    <property type="molecule type" value="Genomic_DNA"/>
</dbReference>
<dbReference type="InterPro" id="IPR038537">
    <property type="entry name" value="TatT_sf"/>
</dbReference>
<dbReference type="AlphaFoldDB" id="A0A832I295"/>
<name>A0A832I295_UNCEI</name>
<comment type="caution">
    <text evidence="1">The sequence shown here is derived from an EMBL/GenBank/DDBJ whole genome shotgun (WGS) entry which is preliminary data.</text>
</comment>
<sequence length="333" mass="36189">MSPHRPPPFRPAAPGAPLRAALLLALFVALSLGLASCSIKRMAVKSVANSLTSGPDVFGTDDDPDLVRDALPFGLKTMESLLAVVPDHEGLLLALCRGYTSYAFAFVQSEGDLLVNADYPRAAALHDRALRLYLRARGYGLRGLEKRHRGIAAALSVDPARAVARLGRRDVPMLYWTSAAWGSAVALGKDRAELLAELPSVRALIERGLALDEAYEGGALHEAMILLEALPEAMGGSVERARRHFARSVELSGDRKVSPYVTLAQSVSVLRQDRAEFRALLGRALAFDPAAEPARRLETAVLQRKARALLDREDEFFLDEVSAPDDTTRMENE</sequence>
<dbReference type="InterPro" id="IPR031823">
    <property type="entry name" value="TatT"/>
</dbReference>
<dbReference type="Pfam" id="PF16811">
    <property type="entry name" value="TAtT"/>
    <property type="match status" value="1"/>
</dbReference>
<proteinExistence type="predicted"/>
<accession>A0A832I295</accession>
<gene>
    <name evidence="1" type="ORF">ENR23_02640</name>
</gene>
<organism evidence="1">
    <name type="scientific">Eiseniibacteriota bacterium</name>
    <dbReference type="NCBI Taxonomy" id="2212470"/>
    <lineage>
        <taxon>Bacteria</taxon>
        <taxon>Candidatus Eiseniibacteriota</taxon>
    </lineage>
</organism>